<feature type="domain" description="Rho RNA-BD" evidence="9">
    <location>
        <begin position="1"/>
        <end position="76"/>
    </location>
</feature>
<evidence type="ECO:0000256" key="5">
    <source>
        <dbReference type="ARBA" id="ARBA00023015"/>
    </source>
</evidence>
<comment type="function">
    <text evidence="7">Facilitates transcription termination by a mechanism that involves Rho binding to the nascent RNA, activation of Rho's RNA-dependent ATPase activity, and release of the mRNA from the DNA template.</text>
</comment>
<dbReference type="Gene3D" id="3.40.50.300">
    <property type="entry name" value="P-loop containing nucleotide triphosphate hydrolases"/>
    <property type="match status" value="1"/>
</dbReference>
<evidence type="ECO:0000259" key="9">
    <source>
        <dbReference type="PROSITE" id="PS51856"/>
    </source>
</evidence>
<comment type="caution">
    <text evidence="7">Lacks conserved residue(s) required for the propagation of feature annotation.</text>
</comment>
<gene>
    <name evidence="7" type="primary">rho</name>
    <name evidence="10" type="ORF">ENJ15_02905</name>
</gene>
<comment type="subunit">
    <text evidence="7">Homohexamer. The homohexamer assembles into an open ring structure.</text>
</comment>
<dbReference type="PROSITE" id="PS51856">
    <property type="entry name" value="RHO_RNA_BD"/>
    <property type="match status" value="1"/>
</dbReference>
<evidence type="ECO:0000256" key="2">
    <source>
        <dbReference type="ARBA" id="ARBA00022801"/>
    </source>
</evidence>
<dbReference type="AlphaFoldDB" id="A0A7V5RNQ8"/>
<organism evidence="10">
    <name type="scientific">Caldithrix abyssi</name>
    <dbReference type="NCBI Taxonomy" id="187145"/>
    <lineage>
        <taxon>Bacteria</taxon>
        <taxon>Pseudomonadati</taxon>
        <taxon>Calditrichota</taxon>
        <taxon>Calditrichia</taxon>
        <taxon>Calditrichales</taxon>
        <taxon>Calditrichaceae</taxon>
        <taxon>Caldithrix</taxon>
    </lineage>
</organism>
<dbReference type="SUPFAM" id="SSF52540">
    <property type="entry name" value="P-loop containing nucleoside triphosphate hydrolases"/>
    <property type="match status" value="1"/>
</dbReference>
<dbReference type="PANTHER" id="PTHR46425">
    <property type="entry name" value="TRANSCRIPTION TERMINATION FACTOR RHO"/>
    <property type="match status" value="1"/>
</dbReference>
<keyword evidence="7" id="KW-0067">ATP-binding</keyword>
<feature type="binding site" evidence="7">
    <location>
        <begin position="131"/>
        <end position="136"/>
    </location>
    <ligand>
        <name>ATP</name>
        <dbReference type="ChEBI" id="CHEBI:30616"/>
    </ligand>
</feature>
<evidence type="ECO:0000256" key="3">
    <source>
        <dbReference type="ARBA" id="ARBA00022806"/>
    </source>
</evidence>
<evidence type="ECO:0000256" key="6">
    <source>
        <dbReference type="ARBA" id="ARBA00023163"/>
    </source>
</evidence>
<dbReference type="InterPro" id="IPR027417">
    <property type="entry name" value="P-loop_NTPase"/>
</dbReference>
<dbReference type="InterPro" id="IPR000194">
    <property type="entry name" value="ATPase_F1/V1/A1_a/bsu_nucl-bd"/>
</dbReference>
<evidence type="ECO:0000256" key="7">
    <source>
        <dbReference type="HAMAP-Rule" id="MF_01884"/>
    </source>
</evidence>
<dbReference type="GO" id="GO:0008186">
    <property type="term" value="F:ATP-dependent activity, acting on RNA"/>
    <property type="evidence" value="ECO:0007669"/>
    <property type="project" value="InterPro"/>
</dbReference>
<evidence type="ECO:0000256" key="4">
    <source>
        <dbReference type="ARBA" id="ARBA00022884"/>
    </source>
</evidence>
<feature type="binding site" evidence="7">
    <location>
        <position position="162"/>
    </location>
    <ligand>
        <name>ATP</name>
        <dbReference type="ChEBI" id="CHEBI:30616"/>
    </ligand>
</feature>
<evidence type="ECO:0000256" key="1">
    <source>
        <dbReference type="ARBA" id="ARBA00022472"/>
    </source>
</evidence>
<dbReference type="SMART" id="SM00382">
    <property type="entry name" value="AAA"/>
    <property type="match status" value="1"/>
</dbReference>
<dbReference type="GO" id="GO:0006353">
    <property type="term" value="P:DNA-templated transcription termination"/>
    <property type="evidence" value="ECO:0007669"/>
    <property type="project" value="UniProtKB-UniRule"/>
</dbReference>
<dbReference type="GO" id="GO:0005524">
    <property type="term" value="F:ATP binding"/>
    <property type="evidence" value="ECO:0007669"/>
    <property type="project" value="UniProtKB-UniRule"/>
</dbReference>
<dbReference type="InterPro" id="IPR004665">
    <property type="entry name" value="Term_rho"/>
</dbReference>
<protein>
    <recommendedName>
        <fullName evidence="7">Transcription termination factor Rho</fullName>
        <ecNumber evidence="7">3.6.4.-</ecNumber>
    </recommendedName>
    <alternativeName>
        <fullName evidence="7">ATP-dependent helicase Rho</fullName>
    </alternativeName>
</protein>
<dbReference type="InterPro" id="IPR012340">
    <property type="entry name" value="NA-bd_OB-fold"/>
</dbReference>
<dbReference type="InterPro" id="IPR003593">
    <property type="entry name" value="AAA+_ATPase"/>
</dbReference>
<evidence type="ECO:0000256" key="8">
    <source>
        <dbReference type="PROSITE-ProRule" id="PRU01203"/>
    </source>
</evidence>
<dbReference type="Pfam" id="PF07497">
    <property type="entry name" value="Rho_RNA_bind"/>
    <property type="match status" value="1"/>
</dbReference>
<reference evidence="10" key="1">
    <citation type="journal article" date="2020" name="mSystems">
        <title>Genome- and Community-Level Interaction Insights into Carbon Utilization and Element Cycling Functions of Hydrothermarchaeota in Hydrothermal Sediment.</title>
        <authorList>
            <person name="Zhou Z."/>
            <person name="Liu Y."/>
            <person name="Xu W."/>
            <person name="Pan J."/>
            <person name="Luo Z.H."/>
            <person name="Li M."/>
        </authorList>
    </citation>
    <scope>NUCLEOTIDE SEQUENCE [LARGE SCALE GENOMIC DNA]</scope>
    <source>
        <strain evidence="10">HyVt-460</strain>
    </source>
</reference>
<dbReference type="PANTHER" id="PTHR46425:SF1">
    <property type="entry name" value="TRANSCRIPTION TERMINATION FACTOR RHO"/>
    <property type="match status" value="1"/>
</dbReference>
<dbReference type="Pfam" id="PF00006">
    <property type="entry name" value="ATP-synt_ab"/>
    <property type="match status" value="1"/>
</dbReference>
<dbReference type="SUPFAM" id="SSF50249">
    <property type="entry name" value="Nucleic acid-binding proteins"/>
    <property type="match status" value="1"/>
</dbReference>
<feature type="binding site" evidence="7">
    <location>
        <begin position="119"/>
        <end position="124"/>
    </location>
    <ligand>
        <name>ATP</name>
        <dbReference type="ChEBI" id="CHEBI:30616"/>
    </ligand>
</feature>
<dbReference type="NCBIfam" id="NF006886">
    <property type="entry name" value="PRK09376.1"/>
    <property type="match status" value="1"/>
</dbReference>
<comment type="caution">
    <text evidence="10">The sequence shown here is derived from an EMBL/GenBank/DDBJ whole genome shotgun (WGS) entry which is preliminary data.</text>
</comment>
<comment type="similarity">
    <text evidence="7 8">Belongs to the Rho family.</text>
</comment>
<dbReference type="Proteomes" id="UP000885771">
    <property type="component" value="Unassembled WGS sequence"/>
</dbReference>
<dbReference type="EMBL" id="DRLI01000110">
    <property type="protein sequence ID" value="HHM01933.1"/>
    <property type="molecule type" value="Genomic_DNA"/>
</dbReference>
<evidence type="ECO:0000313" key="10">
    <source>
        <dbReference type="EMBL" id="HHM01933.1"/>
    </source>
</evidence>
<keyword evidence="5 7" id="KW-0805">Transcription regulation</keyword>
<keyword evidence="6 7" id="KW-0804">Transcription</keyword>
<proteinExistence type="inferred from homology"/>
<sequence>MPKYSGYLEISPKGFGFLRQLSSQFLPSAEDVFVPANLIRSNRLKNGSFLVGEGEESKNSKQKPRLKSLETINGLEPVAMMRQVEFKRQVSVNPSSRFNLVLGEDDVCGRILNLFTPIGHGQRGLIIAPPKSGKTTILKHIARAVLQNHPNTKVFVLLVDERPEEVTDFRRGLPEAGVLASSADEDSENHIRLTQMMMDVAIQWAESGSDVLVLVDSLTRMGRAYNRKSNSGGRTLSGGLGANALELPRKFFGTARNLENGGSLSIIASILVDTGSRMDEVIFQEFKGTGNMDLVLSPACAERRIWPAINLNESGTRREDLLLTEEEMRKVAKIRAAIGGAKEVEAMSFVLQKKLY</sequence>
<accession>A0A7V5RNQ8</accession>
<dbReference type="GO" id="GO:0003723">
    <property type="term" value="F:RNA binding"/>
    <property type="evidence" value="ECO:0007669"/>
    <property type="project" value="UniProtKB-UniRule"/>
</dbReference>
<keyword evidence="2 7" id="KW-0378">Hydrolase</keyword>
<dbReference type="Gene3D" id="2.40.50.140">
    <property type="entry name" value="Nucleic acid-binding proteins"/>
    <property type="match status" value="1"/>
</dbReference>
<dbReference type="HAMAP" id="MF_01884">
    <property type="entry name" value="Rho"/>
    <property type="match status" value="1"/>
</dbReference>
<name>A0A7V5RNQ8_CALAY</name>
<dbReference type="GO" id="GO:0016787">
    <property type="term" value="F:hydrolase activity"/>
    <property type="evidence" value="ECO:0007669"/>
    <property type="project" value="UniProtKB-KW"/>
</dbReference>
<dbReference type="GO" id="GO:0004386">
    <property type="term" value="F:helicase activity"/>
    <property type="evidence" value="ECO:0007669"/>
    <property type="project" value="UniProtKB-UniRule"/>
</dbReference>
<keyword evidence="4 7" id="KW-0694">RNA-binding</keyword>
<dbReference type="EC" id="3.6.4.-" evidence="7"/>
<keyword evidence="1 7" id="KW-0806">Transcription termination</keyword>
<keyword evidence="3 7" id="KW-0347">Helicase</keyword>
<keyword evidence="7" id="KW-0547">Nucleotide-binding</keyword>
<dbReference type="InterPro" id="IPR011113">
    <property type="entry name" value="Rho_RNA-bd"/>
</dbReference>